<organism evidence="3 4">
    <name type="scientific">Synchytrium endobioticum</name>
    <dbReference type="NCBI Taxonomy" id="286115"/>
    <lineage>
        <taxon>Eukaryota</taxon>
        <taxon>Fungi</taxon>
        <taxon>Fungi incertae sedis</taxon>
        <taxon>Chytridiomycota</taxon>
        <taxon>Chytridiomycota incertae sedis</taxon>
        <taxon>Chytridiomycetes</taxon>
        <taxon>Synchytriales</taxon>
        <taxon>Synchytriaceae</taxon>
        <taxon>Synchytrium</taxon>
    </lineage>
</organism>
<reference evidence="3 4" key="1">
    <citation type="journal article" date="2019" name="Sci. Rep.">
        <title>Comparative genomics of chytrid fungi reveal insights into the obligate biotrophic and pathogenic lifestyle of Synchytrium endobioticum.</title>
        <authorList>
            <person name="van de Vossenberg B.T.L.H."/>
            <person name="Warris S."/>
            <person name="Nguyen H.D.T."/>
            <person name="van Gent-Pelzer M.P.E."/>
            <person name="Joly D.L."/>
            <person name="van de Geest H.C."/>
            <person name="Bonants P.J.M."/>
            <person name="Smith D.S."/>
            <person name="Levesque C.A."/>
            <person name="van der Lee T.A.J."/>
        </authorList>
    </citation>
    <scope>NUCLEOTIDE SEQUENCE [LARGE SCALE GENOMIC DNA]</scope>
    <source>
        <strain evidence="3 4">LEV6574</strain>
    </source>
</reference>
<feature type="signal peptide" evidence="2">
    <location>
        <begin position="1"/>
        <end position="27"/>
    </location>
</feature>
<evidence type="ECO:0000313" key="4">
    <source>
        <dbReference type="Proteomes" id="UP000320475"/>
    </source>
</evidence>
<feature type="region of interest" description="Disordered" evidence="1">
    <location>
        <begin position="321"/>
        <end position="369"/>
    </location>
</feature>
<dbReference type="EMBL" id="QEAM01000182">
    <property type="protein sequence ID" value="TPX44454.1"/>
    <property type="molecule type" value="Genomic_DNA"/>
</dbReference>
<sequence>MATTTSCSIKAAAVLCLFWTVFLSASAAGNSEVPNLNEDELAQQAAFKHVGTFGDSAALETDPALRRRFQSYVKRMTRKFQAIYANLEPTLSEGIYPEDEDFMNLRDLRILVTTEKLPWDLISLTYAGVWKVEYNEYFGLFHDCVNLFDKHMVNVESKLAEIWENLDTRVRQGEYLKNDPHMEIMQRIIRNEEYIWDALPENWTPPPYSNSEPPSFIPYCFRCNNGHTLINTHKYLHRNRPNPPLPPSPMDSAPHGNPSLAWYNQADPSHNDHSEDVTSQNLQLGWYPSYTGDSNIDVTTRMAHVSINDYANPFSSYPGIDTPYPPTPHDPAGLFSPYPGIDTPYPPNPYDPAGPSGYWPSDPPDRFGN</sequence>
<feature type="chain" id="PRO_5021447859" evidence="2">
    <location>
        <begin position="28"/>
        <end position="369"/>
    </location>
</feature>
<evidence type="ECO:0000256" key="2">
    <source>
        <dbReference type="SAM" id="SignalP"/>
    </source>
</evidence>
<dbReference type="AlphaFoldDB" id="A0A507CZ68"/>
<protein>
    <submittedName>
        <fullName evidence="3">Uncharacterized protein</fullName>
    </submittedName>
</protein>
<keyword evidence="2" id="KW-0732">Signal</keyword>
<dbReference type="VEuPathDB" id="FungiDB:SeMB42_g03202"/>
<accession>A0A507CZ68</accession>
<gene>
    <name evidence="3" type="ORF">SeLEV6574_g04495</name>
</gene>
<dbReference type="Proteomes" id="UP000320475">
    <property type="component" value="Unassembled WGS sequence"/>
</dbReference>
<comment type="caution">
    <text evidence="3">The sequence shown here is derived from an EMBL/GenBank/DDBJ whole genome shotgun (WGS) entry which is preliminary data.</text>
</comment>
<evidence type="ECO:0000313" key="3">
    <source>
        <dbReference type="EMBL" id="TPX44454.1"/>
    </source>
</evidence>
<feature type="region of interest" description="Disordered" evidence="1">
    <location>
        <begin position="236"/>
        <end position="277"/>
    </location>
</feature>
<proteinExistence type="predicted"/>
<name>A0A507CZ68_9FUNG</name>
<evidence type="ECO:0000256" key="1">
    <source>
        <dbReference type="SAM" id="MobiDB-lite"/>
    </source>
</evidence>